<keyword evidence="1" id="KW-0732">Signal</keyword>
<accession>A0ABT6VSF4</accession>
<evidence type="ECO:0000313" key="3">
    <source>
        <dbReference type="EMBL" id="MDI5961410.1"/>
    </source>
</evidence>
<dbReference type="EMBL" id="JAAGKO020000001">
    <property type="protein sequence ID" value="MDI5961410.1"/>
    <property type="molecule type" value="Genomic_DNA"/>
</dbReference>
<dbReference type="InterPro" id="IPR000772">
    <property type="entry name" value="Ricin_B_lectin"/>
</dbReference>
<evidence type="ECO:0000259" key="2">
    <source>
        <dbReference type="SMART" id="SM00458"/>
    </source>
</evidence>
<gene>
    <name evidence="3" type="ORF">POF43_001490</name>
</gene>
<dbReference type="InterPro" id="IPR035992">
    <property type="entry name" value="Ricin_B-like_lectins"/>
</dbReference>
<dbReference type="InterPro" id="IPR036278">
    <property type="entry name" value="Sialidase_sf"/>
</dbReference>
<dbReference type="Proteomes" id="UP001156398">
    <property type="component" value="Unassembled WGS sequence"/>
</dbReference>
<feature type="domain" description="Ricin B lectin" evidence="2">
    <location>
        <begin position="415"/>
        <end position="552"/>
    </location>
</feature>
<name>A0ABT6VSF4_9ACTN</name>
<comment type="caution">
    <text evidence="3">The sequence shown here is derived from an EMBL/GenBank/DDBJ whole genome shotgun (WGS) entry which is preliminary data.</text>
</comment>
<keyword evidence="4" id="KW-1185">Reference proteome</keyword>
<evidence type="ECO:0000313" key="4">
    <source>
        <dbReference type="Proteomes" id="UP001156398"/>
    </source>
</evidence>
<dbReference type="Gene3D" id="2.80.10.50">
    <property type="match status" value="1"/>
</dbReference>
<dbReference type="PANTHER" id="PTHR38792">
    <property type="entry name" value="BNR/ASP-BOX REPEAT DOMAIN PROTEIN (AFU_ORTHOLOGUE AFUA_7G06430)-RELATED"/>
    <property type="match status" value="1"/>
</dbReference>
<dbReference type="Gene3D" id="2.120.10.10">
    <property type="match status" value="1"/>
</dbReference>
<dbReference type="SUPFAM" id="SSF50939">
    <property type="entry name" value="Sialidases"/>
    <property type="match status" value="1"/>
</dbReference>
<evidence type="ECO:0000256" key="1">
    <source>
        <dbReference type="SAM" id="SignalP"/>
    </source>
</evidence>
<feature type="signal peptide" evidence="1">
    <location>
        <begin position="1"/>
        <end position="34"/>
    </location>
</feature>
<dbReference type="SMART" id="SM00458">
    <property type="entry name" value="RICIN"/>
    <property type="match status" value="1"/>
</dbReference>
<dbReference type="PROSITE" id="PS50231">
    <property type="entry name" value="RICIN_B_LECTIN"/>
    <property type="match status" value="1"/>
</dbReference>
<sequence>MYERHVLDATVLRRVLPALMAVLALLCAAGSAAASAPAAPAAVRAHATGTPLRAGTGLYPRVLRLAHSGSADGQLIASVVDFDAAGGVGVIYRSTDDGASFTEIGDIHDPATAGGLCCSTLFELPAQLGTLPAGTLLWAASVGQNATDRRMAIDVWQSQDHGVTWSQLPACATAANTGGLWEPELSVDAEGDLVCGYSDETQPAQHSQLLEERFSSDGRTWGAAQPTVAPAAQGLRPGMATVVRRADGSYLMTYEVCGTGDQYDCAVHYRTSADGADWGDPTDTGPLVTTETGQYFTHAPTVAWLSNGTANGRFVLVGQQLREADGFLSTASGSTVLVNTENGTGNWFPIDAPVAVPSPDGSSCPNYSSALLPSADGTRLLEIATDYNGSVCEPYYATGSSRGTQDATGSGLTPGDTYRMIDVISGDCLDVSADSRAVGGNIQQWTCNGLGPQNFLFGRTATGDFTLTGQDSGLCVTVAGASTAPGANVDQEGCTGATDQRWQAVNEGDGHWTWRNTGSGLCLDVSGGSTTAGANVQQWTCNDLSPQIWKLEPR</sequence>
<proteinExistence type="predicted"/>
<dbReference type="CDD" id="cd15482">
    <property type="entry name" value="Sialidase_non-viral"/>
    <property type="match status" value="1"/>
</dbReference>
<dbReference type="SUPFAM" id="SSF50370">
    <property type="entry name" value="Ricin B-like lectins"/>
    <property type="match status" value="1"/>
</dbReference>
<reference evidence="3 4" key="1">
    <citation type="submission" date="2023-05" db="EMBL/GenBank/DDBJ databases">
        <title>Streptantibioticus silvisoli sp. nov., acidotolerant actinomycetes 1 from pine litter.</title>
        <authorList>
            <person name="Swiecimska M."/>
            <person name="Golinska P."/>
            <person name="Sangal V."/>
            <person name="Wachnowicz B."/>
            <person name="Goodfellow M."/>
        </authorList>
    </citation>
    <scope>NUCLEOTIDE SEQUENCE [LARGE SCALE GENOMIC DNA]</scope>
    <source>
        <strain evidence="3 4">SL54</strain>
    </source>
</reference>
<dbReference type="RefSeq" id="WP_271323498.1">
    <property type="nucleotide sequence ID" value="NZ_JAAGKO020000001.1"/>
</dbReference>
<dbReference type="Pfam" id="PF14200">
    <property type="entry name" value="RicinB_lectin_2"/>
    <property type="match status" value="1"/>
</dbReference>
<organism evidence="3 4">
    <name type="scientific">Streptantibioticus silvisoli</name>
    <dbReference type="NCBI Taxonomy" id="2705255"/>
    <lineage>
        <taxon>Bacteria</taxon>
        <taxon>Bacillati</taxon>
        <taxon>Actinomycetota</taxon>
        <taxon>Actinomycetes</taxon>
        <taxon>Kitasatosporales</taxon>
        <taxon>Streptomycetaceae</taxon>
        <taxon>Streptantibioticus</taxon>
    </lineage>
</organism>
<dbReference type="PANTHER" id="PTHR38792:SF3">
    <property type="entry name" value="BNR_ASP-BOX REPEAT DOMAIN PROTEIN (AFU_ORTHOLOGUE AFUA_7G06430)-RELATED"/>
    <property type="match status" value="1"/>
</dbReference>
<feature type="chain" id="PRO_5046705174" evidence="1">
    <location>
        <begin position="35"/>
        <end position="554"/>
    </location>
</feature>
<protein>
    <submittedName>
        <fullName evidence="3">RICIN domain-containing protein</fullName>
    </submittedName>
</protein>
<dbReference type="CDD" id="cd00161">
    <property type="entry name" value="beta-trefoil_Ricin-like"/>
    <property type="match status" value="1"/>
</dbReference>